<organism evidence="3 4">
    <name type="scientific">Candidatus Nomurabacteria bacterium CG1_02_47_685</name>
    <dbReference type="NCBI Taxonomy" id="1805282"/>
    <lineage>
        <taxon>Bacteria</taxon>
        <taxon>Candidatus Nomuraibacteriota</taxon>
    </lineage>
</organism>
<evidence type="ECO:0000313" key="4">
    <source>
        <dbReference type="Proteomes" id="UP000183206"/>
    </source>
</evidence>
<keyword evidence="2" id="KW-0472">Membrane</keyword>
<keyword evidence="2" id="KW-0812">Transmembrane</keyword>
<accession>A0A1J4VF80</accession>
<feature type="transmembrane region" description="Helical" evidence="2">
    <location>
        <begin position="61"/>
        <end position="82"/>
    </location>
</feature>
<dbReference type="STRING" id="1805282.AUJ44_00470"/>
<dbReference type="Proteomes" id="UP000183206">
    <property type="component" value="Unassembled WGS sequence"/>
</dbReference>
<dbReference type="AlphaFoldDB" id="A0A1J4VF80"/>
<name>A0A1J4VF80_9BACT</name>
<feature type="coiled-coil region" evidence="1">
    <location>
        <begin position="164"/>
        <end position="239"/>
    </location>
</feature>
<keyword evidence="2" id="KW-1133">Transmembrane helix</keyword>
<keyword evidence="1" id="KW-0175">Coiled coil</keyword>
<evidence type="ECO:0000256" key="1">
    <source>
        <dbReference type="SAM" id="Coils"/>
    </source>
</evidence>
<reference evidence="3 4" key="1">
    <citation type="journal article" date="2016" name="Environ. Microbiol.">
        <title>Genomic resolution of a cold subsurface aquifer community provides metabolic insights for novel microbes adapted to high CO concentrations.</title>
        <authorList>
            <person name="Probst A.J."/>
            <person name="Castelle C.J."/>
            <person name="Singh A."/>
            <person name="Brown C.T."/>
            <person name="Anantharaman K."/>
            <person name="Sharon I."/>
            <person name="Hug L.A."/>
            <person name="Burstein D."/>
            <person name="Emerson J.B."/>
            <person name="Thomas B.C."/>
            <person name="Banfield J.F."/>
        </authorList>
    </citation>
    <scope>NUCLEOTIDE SEQUENCE [LARGE SCALE GENOMIC DNA]</scope>
    <source>
        <strain evidence="3">CG1_02_47_685</strain>
    </source>
</reference>
<evidence type="ECO:0000256" key="2">
    <source>
        <dbReference type="SAM" id="Phobius"/>
    </source>
</evidence>
<dbReference type="EMBL" id="MNVO01000009">
    <property type="protein sequence ID" value="OIO33381.1"/>
    <property type="molecule type" value="Genomic_DNA"/>
</dbReference>
<gene>
    <name evidence="3" type="ORF">AUJ44_00470</name>
</gene>
<proteinExistence type="predicted"/>
<evidence type="ECO:0000313" key="3">
    <source>
        <dbReference type="EMBL" id="OIO33381.1"/>
    </source>
</evidence>
<sequence length="331" mass="36949">MSVLTEMRKETKPECYLIKLTVHHILLNGSCGILKNVVSNIFNIKKQITRKHIMKRSIQEWLAVVIAVIITIIALSSVAQAVDFYRGNVENDSTSTSVSQPTNKRIVPKPPKVVATTTLITLEKDMPIRAPGARDGDEDCIEDSTEETDCEGVLRTTIASSTARERIQAQREATLQKLEEQKQAREEKMDERAKKISELRNERIRAYMQRMLARFNAAIQRLSAIADRIDSRIEKLSAQGVNTFEARNSISVAREKILIAEQDTSAAKQKSEEALLSEDPKTSFDEVRAIVSDVVATIKDAHVLLVDAITLLKNSTKDKTSGETNTTTEAE</sequence>
<protein>
    <submittedName>
        <fullName evidence="3">Uncharacterized protein</fullName>
    </submittedName>
</protein>
<comment type="caution">
    <text evidence="3">The sequence shown here is derived from an EMBL/GenBank/DDBJ whole genome shotgun (WGS) entry which is preliminary data.</text>
</comment>